<comment type="similarity">
    <text evidence="2">Belongs to the RNA 3'-terminal cyclase family. Type 2 subfamily.</text>
</comment>
<dbReference type="OrthoDB" id="1911237at2759"/>
<dbReference type="InterPro" id="IPR016443">
    <property type="entry name" value="RNA3'_term_phos_cyc_type_2"/>
</dbReference>
<dbReference type="InterPro" id="IPR023797">
    <property type="entry name" value="RNA3'_phos_cyclase_dom"/>
</dbReference>
<evidence type="ECO:0000256" key="2">
    <source>
        <dbReference type="ARBA" id="ARBA00007089"/>
    </source>
</evidence>
<evidence type="ECO:0000256" key="3">
    <source>
        <dbReference type="ARBA" id="ARBA00022517"/>
    </source>
</evidence>
<evidence type="ECO:0000313" key="8">
    <source>
        <dbReference type="EMBL" id="PFH38573.1"/>
    </source>
</evidence>
<feature type="domain" description="RNA 3'-terminal phosphate cyclase insert" evidence="7">
    <location>
        <begin position="203"/>
        <end position="301"/>
    </location>
</feature>
<protein>
    <submittedName>
        <fullName evidence="8">18S rRNA biogenesis protein RCL1 protein</fullName>
    </submittedName>
</protein>
<proteinExistence type="inferred from homology"/>
<dbReference type="RefSeq" id="XP_029222582.1">
    <property type="nucleotide sequence ID" value="XM_029359669.1"/>
</dbReference>
<dbReference type="Gene3D" id="3.65.10.20">
    <property type="entry name" value="RNA 3'-terminal phosphate cyclase domain"/>
    <property type="match status" value="2"/>
</dbReference>
<comment type="subcellular location">
    <subcellularLocation>
        <location evidence="1">Nucleus</location>
        <location evidence="1">Nucleolus</location>
    </subcellularLocation>
</comment>
<accession>A0A2A9MQK7</accession>
<evidence type="ECO:0000313" key="9">
    <source>
        <dbReference type="Proteomes" id="UP000224006"/>
    </source>
</evidence>
<dbReference type="InterPro" id="IPR000228">
    <property type="entry name" value="RNA3'_term_phos_cyc"/>
</dbReference>
<dbReference type="GO" id="GO:0005730">
    <property type="term" value="C:nucleolus"/>
    <property type="evidence" value="ECO:0007669"/>
    <property type="project" value="UniProtKB-SubCell"/>
</dbReference>
<feature type="region of interest" description="Disordered" evidence="5">
    <location>
        <begin position="339"/>
        <end position="360"/>
    </location>
</feature>
<organism evidence="8 9">
    <name type="scientific">Besnoitia besnoiti</name>
    <name type="common">Apicomplexan protozoan</name>
    <dbReference type="NCBI Taxonomy" id="94643"/>
    <lineage>
        <taxon>Eukaryota</taxon>
        <taxon>Sar</taxon>
        <taxon>Alveolata</taxon>
        <taxon>Apicomplexa</taxon>
        <taxon>Conoidasida</taxon>
        <taxon>Coccidia</taxon>
        <taxon>Eucoccidiorida</taxon>
        <taxon>Eimeriorina</taxon>
        <taxon>Sarcocystidae</taxon>
        <taxon>Besnoitia</taxon>
    </lineage>
</organism>
<dbReference type="InterPro" id="IPR013791">
    <property type="entry name" value="RNA3'-term_phos_cycl_insert"/>
</dbReference>
<keyword evidence="4" id="KW-0539">Nucleus</keyword>
<feature type="compositionally biased region" description="Low complexity" evidence="5">
    <location>
        <begin position="339"/>
        <end position="359"/>
    </location>
</feature>
<dbReference type="KEGG" id="bbes:BESB_009150"/>
<dbReference type="InterPro" id="IPR013792">
    <property type="entry name" value="RNA3'P_cycl/enolpyr_Trfase_a/b"/>
</dbReference>
<feature type="domain" description="RNA 3'-terminal phosphate cyclase" evidence="6">
    <location>
        <begin position="5"/>
        <end position="428"/>
    </location>
</feature>
<dbReference type="SUPFAM" id="SSF55205">
    <property type="entry name" value="EPT/RTPC-like"/>
    <property type="match status" value="1"/>
</dbReference>
<dbReference type="GO" id="GO:0004521">
    <property type="term" value="F:RNA endonuclease activity"/>
    <property type="evidence" value="ECO:0007669"/>
    <property type="project" value="TreeGrafter"/>
</dbReference>
<dbReference type="InterPro" id="IPR037136">
    <property type="entry name" value="RNA3'_phos_cyclase_dom_sf"/>
</dbReference>
<gene>
    <name evidence="8" type="ORF">BESB_009150</name>
</gene>
<dbReference type="EMBL" id="NWUJ01000001">
    <property type="protein sequence ID" value="PFH38573.1"/>
    <property type="molecule type" value="Genomic_DNA"/>
</dbReference>
<dbReference type="Pfam" id="PF01137">
    <property type="entry name" value="RTC"/>
    <property type="match status" value="1"/>
</dbReference>
<evidence type="ECO:0000259" key="7">
    <source>
        <dbReference type="Pfam" id="PF05189"/>
    </source>
</evidence>
<keyword evidence="9" id="KW-1185">Reference proteome</keyword>
<keyword evidence="3" id="KW-0690">Ribosome biogenesis</keyword>
<dbReference type="Pfam" id="PF05189">
    <property type="entry name" value="RTC_insert"/>
    <property type="match status" value="1"/>
</dbReference>
<name>A0A2A9MQK7_BESBE</name>
<evidence type="ECO:0000256" key="1">
    <source>
        <dbReference type="ARBA" id="ARBA00004604"/>
    </source>
</evidence>
<dbReference type="PROSITE" id="PS01287">
    <property type="entry name" value="RTC"/>
    <property type="match status" value="1"/>
</dbReference>
<dbReference type="VEuPathDB" id="ToxoDB:BESB_009150"/>
<evidence type="ECO:0000259" key="6">
    <source>
        <dbReference type="Pfam" id="PF01137"/>
    </source>
</evidence>
<dbReference type="STRING" id="94643.A0A2A9MQK7"/>
<sequence>MTYLQYEGAAFLRQRLLLSTLTGQPVRISNIRATASALSMPGLRPYEASLLRLLCKVTVGSSVHVDTTGTVLTYVPGQLLGNDDESPDRLTHACHASRGISYYLEVLLLLAPFCKNPLSITLTGVTDGAPADLSVDLTRSVTVPTLQHLLVLVSNRGGGGGAPALTFDVKLVRRGFPPAGGGEVSVQCSGVLAGALQPFALVETGRVKRVRGVAFAENMSPLLARRCINRIRHVFNAFLPDVWVYLDVKKKAKNGKSVEQPTAAAAENKARRGMGVALVAETIKGNVKGAAAFAHSQASEEDEKRNDQDAAAADAYRATGNCKLAKLLEAEAKELQRKGSAGDANAAASSEAGNELGGSEQMGDDVAHRLLLEIMQGGVVDTNHQYMALLFAAAADEHQPSKLRLSRLTPYTTQFLRHLRDFLGVTFHFEEKADSETPEVLLKCVGVGLRNTARKTF</sequence>
<dbReference type="NCBIfam" id="TIGR03400">
    <property type="entry name" value="18S_RNA_Rcl1p"/>
    <property type="match status" value="1"/>
</dbReference>
<dbReference type="PANTHER" id="PTHR11096:SF1">
    <property type="entry name" value="RNA 3'-TERMINAL PHOSPHATE CYCLASE-LIKE PROTEIN"/>
    <property type="match status" value="1"/>
</dbReference>
<comment type="caution">
    <text evidence="8">The sequence shown here is derived from an EMBL/GenBank/DDBJ whole genome shotgun (WGS) entry which is preliminary data.</text>
</comment>
<dbReference type="Proteomes" id="UP000224006">
    <property type="component" value="Chromosome I"/>
</dbReference>
<dbReference type="AlphaFoldDB" id="A0A2A9MQK7"/>
<evidence type="ECO:0000256" key="4">
    <source>
        <dbReference type="ARBA" id="ARBA00023242"/>
    </source>
</evidence>
<reference evidence="8 9" key="1">
    <citation type="submission" date="2017-09" db="EMBL/GenBank/DDBJ databases">
        <title>Genome sequencing of Besnoitia besnoiti strain Bb-Ger1.</title>
        <authorList>
            <person name="Schares G."/>
            <person name="Venepally P."/>
            <person name="Lorenzi H.A."/>
        </authorList>
    </citation>
    <scope>NUCLEOTIDE SEQUENCE [LARGE SCALE GENOMIC DNA]</scope>
    <source>
        <strain evidence="8 9">Bb-Ger1</strain>
    </source>
</reference>
<dbReference type="GeneID" id="40305977"/>
<dbReference type="InterPro" id="IPR020719">
    <property type="entry name" value="RNA3'_term_phos_cycl-like_CS"/>
</dbReference>
<dbReference type="GO" id="GO:0000479">
    <property type="term" value="P:endonucleolytic cleavage of tricistronic rRNA transcript (SSU-rRNA, 5.8S rRNA, LSU-rRNA)"/>
    <property type="evidence" value="ECO:0007669"/>
    <property type="project" value="TreeGrafter"/>
</dbReference>
<evidence type="ECO:0000256" key="5">
    <source>
        <dbReference type="SAM" id="MobiDB-lite"/>
    </source>
</evidence>
<dbReference type="PANTHER" id="PTHR11096">
    <property type="entry name" value="RNA 3' TERMINAL PHOSPHATE CYCLASE"/>
    <property type="match status" value="1"/>
</dbReference>